<reference evidence="1" key="1">
    <citation type="submission" date="2020-03" db="EMBL/GenBank/DDBJ databases">
        <title>A high-quality chromosome-level genome assembly of a woody plant with both climbing and erect habits, Rhamnella rubrinervis.</title>
        <authorList>
            <person name="Lu Z."/>
            <person name="Yang Y."/>
            <person name="Zhu X."/>
            <person name="Sun Y."/>
        </authorList>
    </citation>
    <scope>NUCLEOTIDE SEQUENCE</scope>
    <source>
        <strain evidence="1">BYM</strain>
        <tissue evidence="1">Leaf</tissue>
    </source>
</reference>
<dbReference type="EMBL" id="VOIH02000007">
    <property type="protein sequence ID" value="KAF3441848.1"/>
    <property type="molecule type" value="Genomic_DNA"/>
</dbReference>
<dbReference type="PANTHER" id="PTHR48045:SF31">
    <property type="entry name" value="UDP-GLYCOSYLTRANSFERASE 76B1-LIKE"/>
    <property type="match status" value="1"/>
</dbReference>
<dbReference type="PANTHER" id="PTHR48045">
    <property type="entry name" value="UDP-GLYCOSYLTRANSFERASE 72B1"/>
    <property type="match status" value="1"/>
</dbReference>
<organism evidence="1 2">
    <name type="scientific">Rhamnella rubrinervis</name>
    <dbReference type="NCBI Taxonomy" id="2594499"/>
    <lineage>
        <taxon>Eukaryota</taxon>
        <taxon>Viridiplantae</taxon>
        <taxon>Streptophyta</taxon>
        <taxon>Embryophyta</taxon>
        <taxon>Tracheophyta</taxon>
        <taxon>Spermatophyta</taxon>
        <taxon>Magnoliopsida</taxon>
        <taxon>eudicotyledons</taxon>
        <taxon>Gunneridae</taxon>
        <taxon>Pentapetalae</taxon>
        <taxon>rosids</taxon>
        <taxon>fabids</taxon>
        <taxon>Rosales</taxon>
        <taxon>Rhamnaceae</taxon>
        <taxon>rhamnoid group</taxon>
        <taxon>Rhamneae</taxon>
        <taxon>Rhamnella</taxon>
    </lineage>
</organism>
<sequence length="177" mass="18871">MALTQQAAAAELHIFFFPFMPPGHLIPIVDIARLIASHGIKVSIATTPHNIKVSIGDPTKCSKFVSGVCVFAKSQILEIGLGLEASKKLFIWVIKDDIANEDGALPEVGICVESGLAWGEEEEIGALVEWDRVEETVNRLMGCGEAVEEMRERVSQLGDLAKSAVAKGGSSDVNIGG</sequence>
<name>A0A8K0E764_9ROSA</name>
<proteinExistence type="predicted"/>
<comment type="caution">
    <text evidence="1">The sequence shown here is derived from an EMBL/GenBank/DDBJ whole genome shotgun (WGS) entry which is preliminary data.</text>
</comment>
<protein>
    <submittedName>
        <fullName evidence="1">Uncharacterized protein</fullName>
    </submittedName>
</protein>
<keyword evidence="2" id="KW-1185">Reference proteome</keyword>
<dbReference type="Proteomes" id="UP000796880">
    <property type="component" value="Unassembled WGS sequence"/>
</dbReference>
<evidence type="ECO:0000313" key="2">
    <source>
        <dbReference type="Proteomes" id="UP000796880"/>
    </source>
</evidence>
<accession>A0A8K0E764</accession>
<dbReference type="Gene3D" id="3.40.50.2000">
    <property type="entry name" value="Glycogen Phosphorylase B"/>
    <property type="match status" value="4"/>
</dbReference>
<dbReference type="OrthoDB" id="5835829at2759"/>
<gene>
    <name evidence="1" type="ORF">FNV43_RR15763</name>
</gene>
<dbReference type="AlphaFoldDB" id="A0A8K0E764"/>
<dbReference type="SUPFAM" id="SSF53756">
    <property type="entry name" value="UDP-Glycosyltransferase/glycogen phosphorylase"/>
    <property type="match status" value="2"/>
</dbReference>
<evidence type="ECO:0000313" key="1">
    <source>
        <dbReference type="EMBL" id="KAF3441848.1"/>
    </source>
</evidence>